<evidence type="ECO:0000313" key="3">
    <source>
        <dbReference type="Proteomes" id="UP000077384"/>
    </source>
</evidence>
<dbReference type="EMBL" id="LITQ01000008">
    <property type="protein sequence ID" value="OAA94099.1"/>
    <property type="molecule type" value="Genomic_DNA"/>
</dbReference>
<dbReference type="EMBL" id="LROR01000032">
    <property type="protein sequence ID" value="OBR96661.1"/>
    <property type="molecule type" value="Genomic_DNA"/>
</dbReference>
<name>A0A166TU59_9CLOT</name>
<evidence type="ECO:0000313" key="1">
    <source>
        <dbReference type="EMBL" id="OAA94099.1"/>
    </source>
</evidence>
<dbReference type="Proteomes" id="UP000077384">
    <property type="component" value="Unassembled WGS sequence"/>
</dbReference>
<gene>
    <name evidence="2" type="ORF">CLCOS_08230</name>
    <name evidence="1" type="ORF">WX73_03669</name>
</gene>
<dbReference type="Proteomes" id="UP000093694">
    <property type="component" value="Unassembled WGS sequence"/>
</dbReference>
<reference evidence="2 4" key="2">
    <citation type="journal article" date="2016" name="Front. Microbiol.">
        <title>Industrial Acetogenic Biocatalysts: A Comparative Metabolic and Genomic Analysis.</title>
        <authorList>
            <person name="Bengelsdorf F."/>
            <person name="Poehlein A."/>
            <person name="Sonja S."/>
            <person name="Erz C."/>
            <person name="Hummel T."/>
            <person name="Hoffmeister S."/>
            <person name="Daniel R."/>
            <person name="Durre P."/>
        </authorList>
    </citation>
    <scope>NUCLEOTIDE SEQUENCE [LARGE SCALE GENOMIC DNA]</scope>
    <source>
        <strain evidence="2 4">PTA-10522</strain>
    </source>
</reference>
<reference evidence="1 3" key="1">
    <citation type="journal article" date="2015" name="Biotechnol. Bioeng.">
        <title>Genome sequence and phenotypic characterization of Caulobacter segnis.</title>
        <authorList>
            <person name="Patel S."/>
            <person name="Fletcher B."/>
            <person name="Scott D.C."/>
            <person name="Ely B."/>
        </authorList>
    </citation>
    <scope>NUCLEOTIDE SEQUENCE [LARGE SCALE GENOMIC DNA]</scope>
    <source>
        <strain evidence="1 3">PS02</strain>
    </source>
</reference>
<comment type="caution">
    <text evidence="1">The sequence shown here is derived from an EMBL/GenBank/DDBJ whole genome shotgun (WGS) entry which is preliminary data.</text>
</comment>
<dbReference type="RefSeq" id="WP_063600488.1">
    <property type="nucleotide sequence ID" value="NZ_LITQ01000008.1"/>
</dbReference>
<dbReference type="AlphaFoldDB" id="A0A166TU59"/>
<protein>
    <recommendedName>
        <fullName evidence="5">IrrE N-terminal-like domain-containing protein</fullName>
    </recommendedName>
</protein>
<keyword evidence="4" id="KW-1185">Reference proteome</keyword>
<proteinExistence type="predicted"/>
<dbReference type="PATRIC" id="fig|1705578.3.peg.3664"/>
<sequence length="133" mass="15513">MELHKENLSDEVLKLYEETIKNLDSERLHVIMEKPRIGNATAQYIHDGKGNFKIYITPESYSDYIFSHELLHVYITANGILPILTSFDKNADETSKSLAILLNDIIQHKWIMNEQRRRNILGEKNFLNLSLLI</sequence>
<organism evidence="1 3">
    <name type="scientific">Clostridium coskatii</name>
    <dbReference type="NCBI Taxonomy" id="1705578"/>
    <lineage>
        <taxon>Bacteria</taxon>
        <taxon>Bacillati</taxon>
        <taxon>Bacillota</taxon>
        <taxon>Clostridia</taxon>
        <taxon>Eubacteriales</taxon>
        <taxon>Clostridiaceae</taxon>
        <taxon>Clostridium</taxon>
    </lineage>
</organism>
<evidence type="ECO:0000313" key="2">
    <source>
        <dbReference type="EMBL" id="OBR96661.1"/>
    </source>
</evidence>
<accession>A0A166TU59</accession>
<evidence type="ECO:0008006" key="5">
    <source>
        <dbReference type="Google" id="ProtNLM"/>
    </source>
</evidence>
<evidence type="ECO:0000313" key="4">
    <source>
        <dbReference type="Proteomes" id="UP000093694"/>
    </source>
</evidence>